<dbReference type="InterPro" id="IPR029787">
    <property type="entry name" value="Nucleotide_cyclase"/>
</dbReference>
<organism evidence="7">
    <name type="scientific">Aliivibrio wodanis</name>
    <dbReference type="NCBI Taxonomy" id="80852"/>
    <lineage>
        <taxon>Bacteria</taxon>
        <taxon>Pseudomonadati</taxon>
        <taxon>Pseudomonadota</taxon>
        <taxon>Gammaproteobacteria</taxon>
        <taxon>Vibrionales</taxon>
        <taxon>Vibrionaceae</taxon>
        <taxon>Aliivibrio</taxon>
    </lineage>
</organism>
<dbReference type="InterPro" id="IPR043128">
    <property type="entry name" value="Rev_trsase/Diguanyl_cyclase"/>
</dbReference>
<dbReference type="PANTHER" id="PTHR45138">
    <property type="entry name" value="REGULATORY COMPONENTS OF SENSORY TRANSDUCTION SYSTEM"/>
    <property type="match status" value="1"/>
</dbReference>
<accession>A0A5Q4ZIE9</accession>
<dbReference type="Pfam" id="PF13181">
    <property type="entry name" value="TPR_8"/>
    <property type="match status" value="1"/>
</dbReference>
<gene>
    <name evidence="7" type="primary">pleD_3</name>
    <name evidence="7" type="ORF">AW0309160_01563</name>
</gene>
<dbReference type="NCBIfam" id="TIGR00254">
    <property type="entry name" value="GGDEF"/>
    <property type="match status" value="1"/>
</dbReference>
<dbReference type="PANTHER" id="PTHR45138:SF9">
    <property type="entry name" value="DIGUANYLATE CYCLASE DGCM-RELATED"/>
    <property type="match status" value="1"/>
</dbReference>
<dbReference type="PROSITE" id="PS50005">
    <property type="entry name" value="TPR"/>
    <property type="match status" value="1"/>
</dbReference>
<proteinExistence type="predicted"/>
<dbReference type="SMART" id="SM00267">
    <property type="entry name" value="GGDEF"/>
    <property type="match status" value="1"/>
</dbReference>
<keyword evidence="5" id="KW-0812">Transmembrane</keyword>
<dbReference type="InterPro" id="IPR050469">
    <property type="entry name" value="Diguanylate_Cyclase"/>
</dbReference>
<dbReference type="Gene3D" id="3.30.70.270">
    <property type="match status" value="1"/>
</dbReference>
<dbReference type="InterPro" id="IPR019734">
    <property type="entry name" value="TPR_rpt"/>
</dbReference>
<evidence type="ECO:0000256" key="4">
    <source>
        <dbReference type="PROSITE-ProRule" id="PRU00339"/>
    </source>
</evidence>
<dbReference type="Pfam" id="PF00990">
    <property type="entry name" value="GGDEF"/>
    <property type="match status" value="1"/>
</dbReference>
<dbReference type="EMBL" id="LR721750">
    <property type="protein sequence ID" value="VVV04180.1"/>
    <property type="molecule type" value="Genomic_DNA"/>
</dbReference>
<dbReference type="EC" id="2.7.7.65" evidence="2"/>
<keyword evidence="5" id="KW-1133">Transmembrane helix</keyword>
<name>A0A5Q4ZIE9_9GAMM</name>
<reference evidence="7" key="1">
    <citation type="submission" date="2019-09" db="EMBL/GenBank/DDBJ databases">
        <authorList>
            <person name="Hjerde E."/>
        </authorList>
    </citation>
    <scope>NUCLEOTIDE SEQUENCE</scope>
    <source>
        <strain evidence="7">06/09/160</strain>
    </source>
</reference>
<dbReference type="SUPFAM" id="SSF55073">
    <property type="entry name" value="Nucleotide cyclase"/>
    <property type="match status" value="1"/>
</dbReference>
<evidence type="ECO:0000256" key="3">
    <source>
        <dbReference type="ARBA" id="ARBA00034247"/>
    </source>
</evidence>
<dbReference type="InterPro" id="IPR000160">
    <property type="entry name" value="GGDEF_dom"/>
</dbReference>
<comment type="catalytic activity">
    <reaction evidence="3">
        <text>2 GTP = 3',3'-c-di-GMP + 2 diphosphate</text>
        <dbReference type="Rhea" id="RHEA:24898"/>
        <dbReference type="ChEBI" id="CHEBI:33019"/>
        <dbReference type="ChEBI" id="CHEBI:37565"/>
        <dbReference type="ChEBI" id="CHEBI:58805"/>
        <dbReference type="EC" id="2.7.7.65"/>
    </reaction>
</comment>
<feature type="domain" description="GGDEF" evidence="6">
    <location>
        <begin position="521"/>
        <end position="659"/>
    </location>
</feature>
<evidence type="ECO:0000259" key="6">
    <source>
        <dbReference type="PROSITE" id="PS50887"/>
    </source>
</evidence>
<dbReference type="SUPFAM" id="SSF48452">
    <property type="entry name" value="TPR-like"/>
    <property type="match status" value="2"/>
</dbReference>
<keyword evidence="5" id="KW-0472">Membrane</keyword>
<evidence type="ECO:0000256" key="2">
    <source>
        <dbReference type="ARBA" id="ARBA00012528"/>
    </source>
</evidence>
<feature type="transmembrane region" description="Helical" evidence="5">
    <location>
        <begin position="7"/>
        <end position="25"/>
    </location>
</feature>
<dbReference type="SMART" id="SM00028">
    <property type="entry name" value="TPR"/>
    <property type="match status" value="4"/>
</dbReference>
<dbReference type="AlphaFoldDB" id="A0A5Q4ZIE9"/>
<dbReference type="Gene3D" id="1.25.40.10">
    <property type="entry name" value="Tetratricopeptide repeat domain"/>
    <property type="match status" value="2"/>
</dbReference>
<dbReference type="PROSITE" id="PS50887">
    <property type="entry name" value="GGDEF"/>
    <property type="match status" value="1"/>
</dbReference>
<dbReference type="CDD" id="cd01949">
    <property type="entry name" value="GGDEF"/>
    <property type="match status" value="1"/>
</dbReference>
<evidence type="ECO:0000313" key="7">
    <source>
        <dbReference type="EMBL" id="VVV04180.1"/>
    </source>
</evidence>
<sequence>MKTNNNLKKISLFICVSVAIFFYILRPFQLIEPKPEKKAAEKRFLPDDLLKNLPYSVDILNARDISYRDAAMALEKVNQLDAKGVFNHGAIYRTYYFLILRNIALLEGDRDKINYYNVELSLLAKNHEFPWLKAELIIDAGIELFKKGKMDEGIVLIEKAIMLSKSVNYNYLLVKAYNTLGVAYNIQSQYVKALEYYHLGIKLGRDYPSHSYNSKLIANLGLIYIYLEEWDKALDYIDRSSYLYTQSKIIDGVSIVINNVNLSYIYFNLGDAEKTRIYYDKGANQLDSTEDVRIVGLMRKTEADTLWIEDRYKESLAVANRCLQLPEIETVPQQHGLCLIAKSRTEIYFGNIEIAIKSLELALERLESINNASYVIKTYQLLAEAYEQSGNTELAYKYFKLYAKLDKDILFDRRQSEVYHLEEQFNTKQIKKNMELTNTQSVLKTLYVEKQKLRTRVVASILILVGFGLFFLIRRNFTIEKEKEVLVEQSTTDALTGLNNRHYYNHALKELELNKALHEKKVFTAAVLDIDHFKAVNDTYGHDIGDAVLQNVAARLTAVIDDSDILVRWGGEEFVCLLPESKFYGCEVKLERLRMAISQLPISIDHIQKDLIVTISIGAIKNLTIDDVLYINKESLQLADECLYRAKQEGRNRVVFESKEQLNRDKIQLCST</sequence>
<dbReference type="FunFam" id="3.30.70.270:FF:000001">
    <property type="entry name" value="Diguanylate cyclase domain protein"/>
    <property type="match status" value="1"/>
</dbReference>
<dbReference type="InterPro" id="IPR011990">
    <property type="entry name" value="TPR-like_helical_dom_sf"/>
</dbReference>
<dbReference type="GO" id="GO:0052621">
    <property type="term" value="F:diguanylate cyclase activity"/>
    <property type="evidence" value="ECO:0007669"/>
    <property type="project" value="UniProtKB-EC"/>
</dbReference>
<feature type="repeat" description="TPR" evidence="4">
    <location>
        <begin position="174"/>
        <end position="207"/>
    </location>
</feature>
<feature type="transmembrane region" description="Helical" evidence="5">
    <location>
        <begin position="453"/>
        <end position="473"/>
    </location>
</feature>
<evidence type="ECO:0000256" key="5">
    <source>
        <dbReference type="SAM" id="Phobius"/>
    </source>
</evidence>
<protein>
    <recommendedName>
        <fullName evidence="2">diguanylate cyclase</fullName>
        <ecNumber evidence="2">2.7.7.65</ecNumber>
    </recommendedName>
</protein>
<evidence type="ECO:0000256" key="1">
    <source>
        <dbReference type="ARBA" id="ARBA00001946"/>
    </source>
</evidence>
<keyword evidence="4" id="KW-0802">TPR repeat</keyword>
<comment type="cofactor">
    <cofactor evidence="1">
        <name>Mg(2+)</name>
        <dbReference type="ChEBI" id="CHEBI:18420"/>
    </cofactor>
</comment>